<organism evidence="2 3">
    <name type="scientific">Penicillium daleae</name>
    <dbReference type="NCBI Taxonomy" id="63821"/>
    <lineage>
        <taxon>Eukaryota</taxon>
        <taxon>Fungi</taxon>
        <taxon>Dikarya</taxon>
        <taxon>Ascomycota</taxon>
        <taxon>Pezizomycotina</taxon>
        <taxon>Eurotiomycetes</taxon>
        <taxon>Eurotiomycetidae</taxon>
        <taxon>Eurotiales</taxon>
        <taxon>Aspergillaceae</taxon>
        <taxon>Penicillium</taxon>
    </lineage>
</organism>
<keyword evidence="3" id="KW-1185">Reference proteome</keyword>
<proteinExistence type="predicted"/>
<dbReference type="Proteomes" id="UP001213681">
    <property type="component" value="Unassembled WGS sequence"/>
</dbReference>
<reference evidence="2" key="2">
    <citation type="journal article" date="2023" name="IMA Fungus">
        <title>Comparative genomic study of the Penicillium genus elucidates a diverse pangenome and 15 lateral gene transfer events.</title>
        <authorList>
            <person name="Petersen C."/>
            <person name="Sorensen T."/>
            <person name="Nielsen M.R."/>
            <person name="Sondergaard T.E."/>
            <person name="Sorensen J.L."/>
            <person name="Fitzpatrick D.A."/>
            <person name="Frisvad J.C."/>
            <person name="Nielsen K.L."/>
        </authorList>
    </citation>
    <scope>NUCLEOTIDE SEQUENCE</scope>
    <source>
        <strain evidence="2">IBT 16125</strain>
    </source>
</reference>
<evidence type="ECO:0000313" key="2">
    <source>
        <dbReference type="EMBL" id="KAJ5455930.1"/>
    </source>
</evidence>
<protein>
    <submittedName>
        <fullName evidence="2">Uncharacterized protein</fullName>
    </submittedName>
</protein>
<accession>A0AAD6CCB3</accession>
<dbReference type="EMBL" id="JAPVEA010000004">
    <property type="protein sequence ID" value="KAJ5455930.1"/>
    <property type="molecule type" value="Genomic_DNA"/>
</dbReference>
<dbReference type="AlphaFoldDB" id="A0AAD6CCB3"/>
<evidence type="ECO:0000256" key="1">
    <source>
        <dbReference type="SAM" id="MobiDB-lite"/>
    </source>
</evidence>
<gene>
    <name evidence="2" type="ORF">N7458_004194</name>
</gene>
<name>A0AAD6CCB3_9EURO</name>
<comment type="caution">
    <text evidence="2">The sequence shown here is derived from an EMBL/GenBank/DDBJ whole genome shotgun (WGS) entry which is preliminary data.</text>
</comment>
<evidence type="ECO:0000313" key="3">
    <source>
        <dbReference type="Proteomes" id="UP001213681"/>
    </source>
</evidence>
<reference evidence="2" key="1">
    <citation type="submission" date="2022-12" db="EMBL/GenBank/DDBJ databases">
        <authorList>
            <person name="Petersen C."/>
        </authorList>
    </citation>
    <scope>NUCLEOTIDE SEQUENCE</scope>
    <source>
        <strain evidence="2">IBT 16125</strain>
    </source>
</reference>
<feature type="region of interest" description="Disordered" evidence="1">
    <location>
        <begin position="32"/>
        <end position="101"/>
    </location>
</feature>
<dbReference type="GeneID" id="81597819"/>
<sequence length="101" mass="11597">MIVCKGICGAQERYPYNIDFTWEPHPSWPIFPPTPHKYKAKKPENPTTDGTNKARPSARKPTKPLTLKFIKTHDGDKRDREDEDSDGTENHESQSSLAFDR</sequence>
<feature type="compositionally biased region" description="Basic and acidic residues" evidence="1">
    <location>
        <begin position="71"/>
        <end position="80"/>
    </location>
</feature>
<dbReference type="RefSeq" id="XP_056768303.1">
    <property type="nucleotide sequence ID" value="XM_056907576.1"/>
</dbReference>